<name>A0A9Q1ED28_SYNKA</name>
<dbReference type="OrthoDB" id="2535391at2759"/>
<feature type="compositionally biased region" description="Polar residues" evidence="2">
    <location>
        <begin position="136"/>
        <end position="145"/>
    </location>
</feature>
<dbReference type="GO" id="GO:0007129">
    <property type="term" value="P:homologous chromosome pairing at meiosis"/>
    <property type="evidence" value="ECO:0007669"/>
    <property type="project" value="TreeGrafter"/>
</dbReference>
<evidence type="ECO:0000313" key="3">
    <source>
        <dbReference type="EMBL" id="KAJ8336566.1"/>
    </source>
</evidence>
<feature type="compositionally biased region" description="Low complexity" evidence="2">
    <location>
        <begin position="186"/>
        <end position="197"/>
    </location>
</feature>
<dbReference type="AlphaFoldDB" id="A0A9Q1ED28"/>
<evidence type="ECO:0008006" key="5">
    <source>
        <dbReference type="Google" id="ProtNLM"/>
    </source>
</evidence>
<dbReference type="PANTHER" id="PTHR22663">
    <property type="entry name" value="RING FINGER PROTEIN NARYA-RELATED"/>
    <property type="match status" value="1"/>
</dbReference>
<protein>
    <recommendedName>
        <fullName evidence="5">RING finger protein 212B</fullName>
    </recommendedName>
</protein>
<accession>A0A9Q1ED28</accession>
<keyword evidence="1" id="KW-0469">Meiosis</keyword>
<dbReference type="GO" id="GO:0016925">
    <property type="term" value="P:protein sumoylation"/>
    <property type="evidence" value="ECO:0007669"/>
    <property type="project" value="TreeGrafter"/>
</dbReference>
<proteinExistence type="predicted"/>
<evidence type="ECO:0000313" key="4">
    <source>
        <dbReference type="Proteomes" id="UP001152622"/>
    </source>
</evidence>
<dbReference type="GO" id="GO:0007131">
    <property type="term" value="P:reciprocal meiotic recombination"/>
    <property type="evidence" value="ECO:0007669"/>
    <property type="project" value="InterPro"/>
</dbReference>
<gene>
    <name evidence="3" type="ORF">SKAU_G00377860</name>
</gene>
<feature type="region of interest" description="Disordered" evidence="2">
    <location>
        <begin position="169"/>
        <end position="209"/>
    </location>
</feature>
<evidence type="ECO:0000256" key="1">
    <source>
        <dbReference type="ARBA" id="ARBA00023254"/>
    </source>
</evidence>
<comment type="caution">
    <text evidence="3">The sequence shown here is derived from an EMBL/GenBank/DDBJ whole genome shotgun (WGS) entry which is preliminary data.</text>
</comment>
<organism evidence="3 4">
    <name type="scientific">Synaphobranchus kaupii</name>
    <name type="common">Kaup's arrowtooth eel</name>
    <dbReference type="NCBI Taxonomy" id="118154"/>
    <lineage>
        <taxon>Eukaryota</taxon>
        <taxon>Metazoa</taxon>
        <taxon>Chordata</taxon>
        <taxon>Craniata</taxon>
        <taxon>Vertebrata</taxon>
        <taxon>Euteleostomi</taxon>
        <taxon>Actinopterygii</taxon>
        <taxon>Neopterygii</taxon>
        <taxon>Teleostei</taxon>
        <taxon>Anguilliformes</taxon>
        <taxon>Synaphobranchidae</taxon>
        <taxon>Synaphobranchus</taxon>
    </lineage>
</organism>
<feature type="compositionally biased region" description="Basic and acidic residues" evidence="2">
    <location>
        <begin position="198"/>
        <end position="208"/>
    </location>
</feature>
<dbReference type="PANTHER" id="PTHR22663:SF29">
    <property type="entry name" value="RING FINGER PROTEIN 212B"/>
    <property type="match status" value="1"/>
</dbReference>
<evidence type="ECO:0000256" key="2">
    <source>
        <dbReference type="SAM" id="MobiDB-lite"/>
    </source>
</evidence>
<dbReference type="InterPro" id="IPR042123">
    <property type="entry name" value="Zip3/RNF212-like"/>
</dbReference>
<feature type="compositionally biased region" description="Basic and acidic residues" evidence="2">
    <location>
        <begin position="169"/>
        <end position="179"/>
    </location>
</feature>
<dbReference type="GO" id="GO:0019789">
    <property type="term" value="F:SUMO transferase activity"/>
    <property type="evidence" value="ECO:0007669"/>
    <property type="project" value="InterPro"/>
</dbReference>
<keyword evidence="4" id="KW-1185">Reference proteome</keyword>
<feature type="region of interest" description="Disordered" evidence="2">
    <location>
        <begin position="118"/>
        <end position="146"/>
    </location>
</feature>
<dbReference type="GO" id="GO:0000795">
    <property type="term" value="C:synaptonemal complex"/>
    <property type="evidence" value="ECO:0007669"/>
    <property type="project" value="InterPro"/>
</dbReference>
<dbReference type="EMBL" id="JAINUF010000019">
    <property type="protein sequence ID" value="KAJ8336566.1"/>
    <property type="molecule type" value="Genomic_DNA"/>
</dbReference>
<reference evidence="3" key="1">
    <citation type="journal article" date="2023" name="Science">
        <title>Genome structures resolve the early diversification of teleost fishes.</title>
        <authorList>
            <person name="Parey E."/>
            <person name="Louis A."/>
            <person name="Montfort J."/>
            <person name="Bouchez O."/>
            <person name="Roques C."/>
            <person name="Iampietro C."/>
            <person name="Lluch J."/>
            <person name="Castinel A."/>
            <person name="Donnadieu C."/>
            <person name="Desvignes T."/>
            <person name="Floi Bucao C."/>
            <person name="Jouanno E."/>
            <person name="Wen M."/>
            <person name="Mejri S."/>
            <person name="Dirks R."/>
            <person name="Jansen H."/>
            <person name="Henkel C."/>
            <person name="Chen W.J."/>
            <person name="Zahm M."/>
            <person name="Cabau C."/>
            <person name="Klopp C."/>
            <person name="Thompson A.W."/>
            <person name="Robinson-Rechavi M."/>
            <person name="Braasch I."/>
            <person name="Lecointre G."/>
            <person name="Bobe J."/>
            <person name="Postlethwait J.H."/>
            <person name="Berthelot C."/>
            <person name="Roest Crollius H."/>
            <person name="Guiguen Y."/>
        </authorList>
    </citation>
    <scope>NUCLEOTIDE SEQUENCE</scope>
    <source>
        <strain evidence="3">WJC10195</strain>
    </source>
</reference>
<sequence length="252" mass="29076">MDWLHCNFCFRWEGRNFAVSSCGHISCESCVNSERCNICGAICSYLPISDKMKPQEQVYFRDPLKLLQSRMEHIAQIAVFQRRQKDRTVAFFKHKASELERRLKEIMEQSYRELSDLKRENSELKKPLSQRRISPGQFQSSSSYRLSRPVAITPPVTPRLRICTVSHPEPTERFRDGRSHGPMTPSSAFSLSSLSSLHEPRTPTDHMGHAPQEVKYTQASTTPVTVTLHVEKRHQTGQSQYDQQCCFREGKT</sequence>
<dbReference type="Proteomes" id="UP001152622">
    <property type="component" value="Chromosome 19"/>
</dbReference>